<proteinExistence type="predicted"/>
<dbReference type="Proteomes" id="UP001066276">
    <property type="component" value="Chromosome 11"/>
</dbReference>
<feature type="non-terminal residue" evidence="1">
    <location>
        <position position="73"/>
    </location>
</feature>
<organism evidence="1 2">
    <name type="scientific">Pleurodeles waltl</name>
    <name type="common">Iberian ribbed newt</name>
    <dbReference type="NCBI Taxonomy" id="8319"/>
    <lineage>
        <taxon>Eukaryota</taxon>
        <taxon>Metazoa</taxon>
        <taxon>Chordata</taxon>
        <taxon>Craniata</taxon>
        <taxon>Vertebrata</taxon>
        <taxon>Euteleostomi</taxon>
        <taxon>Amphibia</taxon>
        <taxon>Batrachia</taxon>
        <taxon>Caudata</taxon>
        <taxon>Salamandroidea</taxon>
        <taxon>Salamandridae</taxon>
        <taxon>Pleurodelinae</taxon>
        <taxon>Pleurodeles</taxon>
    </lineage>
</organism>
<keyword evidence="2" id="KW-1185">Reference proteome</keyword>
<evidence type="ECO:0000313" key="1">
    <source>
        <dbReference type="EMBL" id="KAJ1087656.1"/>
    </source>
</evidence>
<sequence length="73" mass="8065">SLLAAQVRQQEAALAIPAIQASKGDILTCPQDFVHEFASFIWPITPPKRQLTPHASLHSWLAFACPDSQRRAD</sequence>
<evidence type="ECO:0000313" key="2">
    <source>
        <dbReference type="Proteomes" id="UP001066276"/>
    </source>
</evidence>
<dbReference type="EMBL" id="JANPWB010000015">
    <property type="protein sequence ID" value="KAJ1087656.1"/>
    <property type="molecule type" value="Genomic_DNA"/>
</dbReference>
<accession>A0AAV7L7R9</accession>
<reference evidence="1" key="1">
    <citation type="journal article" date="2022" name="bioRxiv">
        <title>Sequencing and chromosome-scale assembly of the giantPleurodeles waltlgenome.</title>
        <authorList>
            <person name="Brown T."/>
            <person name="Elewa A."/>
            <person name="Iarovenko S."/>
            <person name="Subramanian E."/>
            <person name="Araus A.J."/>
            <person name="Petzold A."/>
            <person name="Susuki M."/>
            <person name="Suzuki K.-i.T."/>
            <person name="Hayashi T."/>
            <person name="Toyoda A."/>
            <person name="Oliveira C."/>
            <person name="Osipova E."/>
            <person name="Leigh N.D."/>
            <person name="Simon A."/>
            <person name="Yun M.H."/>
        </authorList>
    </citation>
    <scope>NUCLEOTIDE SEQUENCE</scope>
    <source>
        <strain evidence="1">20211129_DDA</strain>
        <tissue evidence="1">Liver</tissue>
    </source>
</reference>
<comment type="caution">
    <text evidence="1">The sequence shown here is derived from an EMBL/GenBank/DDBJ whole genome shotgun (WGS) entry which is preliminary data.</text>
</comment>
<feature type="non-terminal residue" evidence="1">
    <location>
        <position position="1"/>
    </location>
</feature>
<gene>
    <name evidence="1" type="ORF">NDU88_000823</name>
</gene>
<name>A0AAV7L7R9_PLEWA</name>
<dbReference type="AlphaFoldDB" id="A0AAV7L7R9"/>
<protein>
    <submittedName>
        <fullName evidence="1">Uncharacterized protein</fullName>
    </submittedName>
</protein>